<evidence type="ECO:0000256" key="4">
    <source>
        <dbReference type="SAM" id="Coils"/>
    </source>
</evidence>
<dbReference type="OMA" id="EDQVYDN"/>
<evidence type="ECO:0000256" key="5">
    <source>
        <dbReference type="SAM" id="MobiDB-lite"/>
    </source>
</evidence>
<evidence type="ECO:0000256" key="3">
    <source>
        <dbReference type="RuleBase" id="RU367140"/>
    </source>
</evidence>
<comment type="function">
    <text evidence="3">Involved in pre-mRNA splicing.</text>
</comment>
<dbReference type="AlphaFoldDB" id="I6NCQ7"/>
<feature type="domain" description="SKI-interacting protein SKIP SNW" evidence="6">
    <location>
        <begin position="117"/>
        <end position="279"/>
    </location>
</feature>
<gene>
    <name evidence="7" type="ordered locus">Ecym_5059</name>
</gene>
<dbReference type="HOGENOM" id="CLU_006601_3_1_1"/>
<evidence type="ECO:0000256" key="1">
    <source>
        <dbReference type="ARBA" id="ARBA00010197"/>
    </source>
</evidence>
<reference evidence="7 8" key="1">
    <citation type="journal article" date="2011" name="G3 (Bethesda)">
        <title>Genome evolution in the Eremothecium clade of the Saccharomyces complex revealed by comparative genomics.</title>
        <authorList>
            <person name="Wendland J."/>
            <person name="Walther A."/>
        </authorList>
    </citation>
    <scope>NUCLEOTIDE SEQUENCE [LARGE SCALE GENOMIC DNA]</scope>
    <source>
        <strain evidence="8">CBS 270.75 / DBVPG 7215 / KCTC 17166 / NRRL Y-17582</strain>
    </source>
</reference>
<dbReference type="OrthoDB" id="666364at2759"/>
<dbReference type="GO" id="GO:0071007">
    <property type="term" value="C:U2-type catalytic step 2 spliceosome"/>
    <property type="evidence" value="ECO:0007669"/>
    <property type="project" value="EnsemblFungi"/>
</dbReference>
<keyword evidence="3" id="KW-0508">mRNA splicing</keyword>
<feature type="region of interest" description="Disordered" evidence="5">
    <location>
        <begin position="1"/>
        <end position="28"/>
    </location>
</feature>
<dbReference type="GO" id="GO:0071014">
    <property type="term" value="C:post-mRNA release spliceosomal complex"/>
    <property type="evidence" value="ECO:0007669"/>
    <property type="project" value="EnsemblFungi"/>
</dbReference>
<keyword evidence="4" id="KW-0175">Coiled coil</keyword>
<keyword evidence="3" id="KW-0747">Spliceosome</keyword>
<feature type="compositionally biased region" description="Low complexity" evidence="5">
    <location>
        <begin position="1"/>
        <end position="12"/>
    </location>
</feature>
<dbReference type="GO" id="GO:0071006">
    <property type="term" value="C:U2-type catalytic step 1 spliceosome"/>
    <property type="evidence" value="ECO:0007669"/>
    <property type="project" value="EnsemblFungi"/>
</dbReference>
<keyword evidence="3" id="KW-0539">Nucleus</keyword>
<keyword evidence="3" id="KW-0507">mRNA processing</keyword>
<dbReference type="KEGG" id="erc:Ecym_5059"/>
<dbReference type="InParanoid" id="I6NCQ7"/>
<proteinExistence type="inferred from homology"/>
<protein>
    <recommendedName>
        <fullName evidence="2 3">Pre-mRNA-processing protein 45</fullName>
    </recommendedName>
</protein>
<dbReference type="InterPro" id="IPR004015">
    <property type="entry name" value="SKI-int_prot_SKIP_SNW-dom"/>
</dbReference>
<dbReference type="GO" id="GO:0000350">
    <property type="term" value="P:generation of catalytic spliceosome for second transesterification step"/>
    <property type="evidence" value="ECO:0007669"/>
    <property type="project" value="EnsemblFungi"/>
</dbReference>
<dbReference type="Pfam" id="PF02731">
    <property type="entry name" value="SKIP_SNW"/>
    <property type="match status" value="1"/>
</dbReference>
<dbReference type="eggNOG" id="KOG2441">
    <property type="taxonomic scope" value="Eukaryota"/>
</dbReference>
<evidence type="ECO:0000313" key="7">
    <source>
        <dbReference type="EMBL" id="AET39849.1"/>
    </source>
</evidence>
<comment type="similarity">
    <text evidence="1 3">Belongs to the SNW family.</text>
</comment>
<dbReference type="InterPro" id="IPR017862">
    <property type="entry name" value="SKI-int_prot_SKIP"/>
</dbReference>
<evidence type="ECO:0000313" key="8">
    <source>
        <dbReference type="Proteomes" id="UP000006790"/>
    </source>
</evidence>
<dbReference type="GO" id="GO:0000974">
    <property type="term" value="C:Prp19 complex"/>
    <property type="evidence" value="ECO:0007669"/>
    <property type="project" value="EnsemblFungi"/>
</dbReference>
<organism evidence="7 8">
    <name type="scientific">Eremothecium cymbalariae (strain CBS 270.75 / DBVPG 7215 / KCTC 17166 / NRRL Y-17582)</name>
    <name type="common">Yeast</name>
    <dbReference type="NCBI Taxonomy" id="931890"/>
    <lineage>
        <taxon>Eukaryota</taxon>
        <taxon>Fungi</taxon>
        <taxon>Dikarya</taxon>
        <taxon>Ascomycota</taxon>
        <taxon>Saccharomycotina</taxon>
        <taxon>Saccharomycetes</taxon>
        <taxon>Saccharomycetales</taxon>
        <taxon>Saccharomycetaceae</taxon>
        <taxon>Eremothecium</taxon>
    </lineage>
</organism>
<dbReference type="EMBL" id="CP002501">
    <property type="protein sequence ID" value="AET39849.1"/>
    <property type="molecule type" value="Genomic_DNA"/>
</dbReference>
<keyword evidence="8" id="KW-1185">Reference proteome</keyword>
<feature type="region of interest" description="Disordered" evidence="5">
    <location>
        <begin position="420"/>
        <end position="450"/>
    </location>
</feature>
<dbReference type="Proteomes" id="UP000006790">
    <property type="component" value="Chromosome 5"/>
</dbReference>
<sequence length="450" mass="50609">MVPPSSLSSLLPEPKQKTKSDASLDGYPVNAEGQDNLPVVGLIFDSLQPELSPVVSFSDFVPLRQRNFNMEIPLPTQQQIDDTNKRTKAFFQALLLKKSNPAGSKIKRNESSGNSGYIEYRSKNLLSANSESTPHLIKVVDHAADPLHLSNFKIRSVYAPPIDEPPAPILHKTDANLSKEERQKWEIPAAVSSWKNPNGYTIGLDKRVALDARYSDSRMGAHDINEGFVRLSEALGEADRKARQELKLKAEARKQLAEQESKMKEEQLRMLAQRAKEEREKKRAERFSGNIIHDEAARERAIKRDERRKEAEKDLNLSKLSVVDKLKALAHTQGRDISEKIILGAAKATEVSELQYDSQLLSRGANAAVKRSEDQLYDSPLFIQEAISSIYRPAKFGEADNSSQQIIESINGEARFEELNSKRARIESSQQNRETPHNADSELGKKKQRH</sequence>
<comment type="subcellular location">
    <subcellularLocation>
        <location evidence="3">Nucleus</location>
    </subcellularLocation>
</comment>
<evidence type="ECO:0000259" key="6">
    <source>
        <dbReference type="Pfam" id="PF02731"/>
    </source>
</evidence>
<name>I6NCQ7_ERECY</name>
<evidence type="ECO:0000256" key="2">
    <source>
        <dbReference type="ARBA" id="ARBA00022160"/>
    </source>
</evidence>
<feature type="coiled-coil region" evidence="4">
    <location>
        <begin position="242"/>
        <end position="285"/>
    </location>
</feature>
<accession>I6NCQ7</accession>
<feature type="compositionally biased region" description="Basic and acidic residues" evidence="5">
    <location>
        <begin position="434"/>
        <end position="450"/>
    </location>
</feature>
<dbReference type="FunCoup" id="I6NCQ7">
    <property type="interactions" value="972"/>
</dbReference>
<dbReference type="RefSeq" id="XP_003646666.1">
    <property type="nucleotide sequence ID" value="XM_003646618.1"/>
</dbReference>
<dbReference type="STRING" id="931890.I6NCQ7"/>
<comment type="subunit">
    <text evidence="3">Associated with the spliceosome.</text>
</comment>
<dbReference type="GeneID" id="11472904"/>
<dbReference type="PANTHER" id="PTHR12096">
    <property type="entry name" value="NUCLEAR PROTEIN SKIP-RELATED"/>
    <property type="match status" value="1"/>
</dbReference>